<name>A0ABP3UD73_9FLAO</name>
<feature type="transmembrane region" description="Helical" evidence="1">
    <location>
        <begin position="13"/>
        <end position="35"/>
    </location>
</feature>
<dbReference type="RefSeq" id="WP_343913702.1">
    <property type="nucleotide sequence ID" value="NZ_BAAAGE010000003.1"/>
</dbReference>
<comment type="caution">
    <text evidence="2">The sequence shown here is derived from an EMBL/GenBank/DDBJ whole genome shotgun (WGS) entry which is preliminary data.</text>
</comment>
<dbReference type="EMBL" id="BAAAGE010000003">
    <property type="protein sequence ID" value="GAA0727946.1"/>
    <property type="molecule type" value="Genomic_DNA"/>
</dbReference>
<proteinExistence type="predicted"/>
<evidence type="ECO:0000256" key="1">
    <source>
        <dbReference type="SAM" id="Phobius"/>
    </source>
</evidence>
<evidence type="ECO:0000313" key="2">
    <source>
        <dbReference type="EMBL" id="GAA0727946.1"/>
    </source>
</evidence>
<keyword evidence="3" id="KW-1185">Reference proteome</keyword>
<dbReference type="Proteomes" id="UP001501758">
    <property type="component" value="Unassembled WGS sequence"/>
</dbReference>
<evidence type="ECO:0000313" key="3">
    <source>
        <dbReference type="Proteomes" id="UP001501758"/>
    </source>
</evidence>
<keyword evidence="1" id="KW-0812">Transmembrane</keyword>
<keyword evidence="1" id="KW-0472">Membrane</keyword>
<accession>A0ABP3UD73</accession>
<gene>
    <name evidence="2" type="ORF">GCM10009430_36610</name>
</gene>
<sequence>MKALLNDLYLYELVLLLLGVFLFLILSAGLVYYIIKKEEIKKLLLFFPIPILMIGYPSVKEITISSDKIAFSKYQEEYINNPEDTIAKQNLEKLTEKLEERAHSPEDIIQISKAKLLLGNTKEAVQYANKAIKIEKERTNSENPSTTEDPSVNDAVNSSQKLKITTQAKQLKQLARIQNMKSNDIDTNALNAKINELKVDKELVKTKEIIKRKALENLKVKN</sequence>
<organism evidence="2 3">
    <name type="scientific">Aquimarina litoralis</name>
    <dbReference type="NCBI Taxonomy" id="584605"/>
    <lineage>
        <taxon>Bacteria</taxon>
        <taxon>Pseudomonadati</taxon>
        <taxon>Bacteroidota</taxon>
        <taxon>Flavobacteriia</taxon>
        <taxon>Flavobacteriales</taxon>
        <taxon>Flavobacteriaceae</taxon>
        <taxon>Aquimarina</taxon>
    </lineage>
</organism>
<reference evidence="3" key="1">
    <citation type="journal article" date="2019" name="Int. J. Syst. Evol. Microbiol.">
        <title>The Global Catalogue of Microorganisms (GCM) 10K type strain sequencing project: providing services to taxonomists for standard genome sequencing and annotation.</title>
        <authorList>
            <consortium name="The Broad Institute Genomics Platform"/>
            <consortium name="The Broad Institute Genome Sequencing Center for Infectious Disease"/>
            <person name="Wu L."/>
            <person name="Ma J."/>
        </authorList>
    </citation>
    <scope>NUCLEOTIDE SEQUENCE [LARGE SCALE GENOMIC DNA]</scope>
    <source>
        <strain evidence="3">JCM 15974</strain>
    </source>
</reference>
<keyword evidence="1" id="KW-1133">Transmembrane helix</keyword>
<protein>
    <submittedName>
        <fullName evidence="2">Uncharacterized protein</fullName>
    </submittedName>
</protein>